<evidence type="ECO:0000313" key="2">
    <source>
        <dbReference type="Proteomes" id="UP000789759"/>
    </source>
</evidence>
<dbReference type="Proteomes" id="UP000789759">
    <property type="component" value="Unassembled WGS sequence"/>
</dbReference>
<accession>A0A9N9A9X6</accession>
<gene>
    <name evidence="1" type="ORF">CPELLU_LOCUS3404</name>
</gene>
<dbReference type="EMBL" id="CAJVQA010001650">
    <property type="protein sequence ID" value="CAG8521419.1"/>
    <property type="molecule type" value="Genomic_DNA"/>
</dbReference>
<proteinExistence type="predicted"/>
<protein>
    <submittedName>
        <fullName evidence="1">15718_t:CDS:1</fullName>
    </submittedName>
</protein>
<sequence>MNLSSSVITNESSKNQRISKSYQCSLCQVKQFKNIKGLYQHKTLKHNDYKIPPSDISSLPSNAIQEFHKTIRFFIKKKLPLNFSKPEKQIIRIPCSESQFISIFGPWVQRYLPCKRKYTCFFKGQDANATMATILQDTEWSGRWYELDQKAYVMLYVSSSLDF</sequence>
<comment type="caution">
    <text evidence="1">The sequence shown here is derived from an EMBL/GenBank/DDBJ whole genome shotgun (WGS) entry which is preliminary data.</text>
</comment>
<dbReference type="AlphaFoldDB" id="A0A9N9A9X6"/>
<dbReference type="OrthoDB" id="2407155at2759"/>
<organism evidence="1 2">
    <name type="scientific">Cetraspora pellucida</name>
    <dbReference type="NCBI Taxonomy" id="1433469"/>
    <lineage>
        <taxon>Eukaryota</taxon>
        <taxon>Fungi</taxon>
        <taxon>Fungi incertae sedis</taxon>
        <taxon>Mucoromycota</taxon>
        <taxon>Glomeromycotina</taxon>
        <taxon>Glomeromycetes</taxon>
        <taxon>Diversisporales</taxon>
        <taxon>Gigasporaceae</taxon>
        <taxon>Cetraspora</taxon>
    </lineage>
</organism>
<name>A0A9N9A9X6_9GLOM</name>
<reference evidence="1" key="1">
    <citation type="submission" date="2021-06" db="EMBL/GenBank/DDBJ databases">
        <authorList>
            <person name="Kallberg Y."/>
            <person name="Tangrot J."/>
            <person name="Rosling A."/>
        </authorList>
    </citation>
    <scope>NUCLEOTIDE SEQUENCE</scope>
    <source>
        <strain evidence="1">FL966</strain>
    </source>
</reference>
<evidence type="ECO:0000313" key="1">
    <source>
        <dbReference type="EMBL" id="CAG8521419.1"/>
    </source>
</evidence>
<keyword evidence="2" id="KW-1185">Reference proteome</keyword>